<dbReference type="Proteomes" id="UP000035268">
    <property type="component" value="Chromosome"/>
</dbReference>
<accession>A0A0G3EDD1</accession>
<dbReference type="PANTHER" id="PTHR43398:SF1">
    <property type="entry name" value="DOLICHOL-PHOSPHATE MANNOSYLTRANSFERASE SUBUNIT 1"/>
    <property type="match status" value="1"/>
</dbReference>
<dbReference type="GO" id="GO:0009247">
    <property type="term" value="P:glycolipid biosynthetic process"/>
    <property type="evidence" value="ECO:0007669"/>
    <property type="project" value="TreeGrafter"/>
</dbReference>
<organism evidence="5 6">
    <name type="scientific">Kiritimatiella glycovorans</name>
    <dbReference type="NCBI Taxonomy" id="1307763"/>
    <lineage>
        <taxon>Bacteria</taxon>
        <taxon>Pseudomonadati</taxon>
        <taxon>Kiritimatiellota</taxon>
        <taxon>Kiritimatiellia</taxon>
        <taxon>Kiritimatiellales</taxon>
        <taxon>Kiritimatiellaceae</taxon>
        <taxon>Kiritimatiella</taxon>
    </lineage>
</organism>
<name>A0A0G3EDD1_9BACT</name>
<dbReference type="AlphaFoldDB" id="A0A0G3EDD1"/>
<dbReference type="EC" id="2.4.-.-" evidence="5"/>
<dbReference type="CDD" id="cd06442">
    <property type="entry name" value="DPM1_like"/>
    <property type="match status" value="1"/>
</dbReference>
<keyword evidence="2 5" id="KW-0328">Glycosyltransferase</keyword>
<dbReference type="FunFam" id="3.90.550.10:FF:000122">
    <property type="entry name" value="Dolichol-phosphate mannosyltransferase subunit 1"/>
    <property type="match status" value="1"/>
</dbReference>
<dbReference type="EMBL" id="CP010904">
    <property type="protein sequence ID" value="AKJ63377.1"/>
    <property type="molecule type" value="Genomic_DNA"/>
</dbReference>
<evidence type="ECO:0000313" key="5">
    <source>
        <dbReference type="EMBL" id="AKJ63377.1"/>
    </source>
</evidence>
<dbReference type="GO" id="GO:0004582">
    <property type="term" value="F:dolichyl-phosphate beta-D-mannosyltransferase activity"/>
    <property type="evidence" value="ECO:0007669"/>
    <property type="project" value="InterPro"/>
</dbReference>
<proteinExistence type="inferred from homology"/>
<reference evidence="6" key="1">
    <citation type="submission" date="2015-02" db="EMBL/GenBank/DDBJ databases">
        <title>Description and complete genome sequence of the first cultured representative of the subdivision 5 of the Verrucomicrobia phylum.</title>
        <authorList>
            <person name="Spring S."/>
            <person name="Bunk B."/>
            <person name="Sproer C."/>
            <person name="Klenk H.-P."/>
        </authorList>
    </citation>
    <scope>NUCLEOTIDE SEQUENCE [LARGE SCALE GENOMIC DNA]</scope>
    <source>
        <strain evidence="6">L21-Fru-AB</strain>
    </source>
</reference>
<sequence length="248" mass="28511">MNDLGISLEDSVIVVPTFNERQNVRPLAAEVFRHYPDAHLLFVDDSSPDGTGELLDEMSADDERVHVLHRADKNGLGRAYIAGFKWALERAYEFVFEMDADFSHSPEELGELRRGVEDADLALGSRYVGGIRIINWPLNRLILSRSAGVYTKLVTGMPFTDPTGGFKCFRRRLLKHFDLDRIESNGYGFQIELTYRAWMDGFRVTEVPITFVERRSGESKMSTAIIREAFLLVWRLLIHSRFRRRPRA</sequence>
<gene>
    <name evidence="5" type="primary">csbB</name>
    <name evidence="5" type="ORF">L21SP4_00091</name>
</gene>
<evidence type="ECO:0000256" key="1">
    <source>
        <dbReference type="ARBA" id="ARBA00006739"/>
    </source>
</evidence>
<evidence type="ECO:0000313" key="6">
    <source>
        <dbReference type="Proteomes" id="UP000035268"/>
    </source>
</evidence>
<protein>
    <submittedName>
        <fullName evidence="5">Glycosyltransferase CsbB</fullName>
        <ecNumber evidence="5">2.4.-.-</ecNumber>
    </submittedName>
</protein>
<dbReference type="InterPro" id="IPR029044">
    <property type="entry name" value="Nucleotide-diphossugar_trans"/>
</dbReference>
<dbReference type="GO" id="GO:0016020">
    <property type="term" value="C:membrane"/>
    <property type="evidence" value="ECO:0007669"/>
    <property type="project" value="GOC"/>
</dbReference>
<dbReference type="KEGG" id="vbl:L21SP4_00091"/>
<reference evidence="5 6" key="2">
    <citation type="journal article" date="2016" name="ISME J.">
        <title>Characterization of the first cultured representative of Verrucomicrobia subdivision 5 indicates the proposal of a novel phylum.</title>
        <authorList>
            <person name="Spring S."/>
            <person name="Bunk B."/>
            <person name="Sproer C."/>
            <person name="Schumann P."/>
            <person name="Rohde M."/>
            <person name="Tindall B.J."/>
            <person name="Klenk H.P."/>
        </authorList>
    </citation>
    <scope>NUCLEOTIDE SEQUENCE [LARGE SCALE GENOMIC DNA]</scope>
    <source>
        <strain evidence="5 6">L21-Fru-AB</strain>
    </source>
</reference>
<dbReference type="InterPro" id="IPR039528">
    <property type="entry name" value="DPM1-like"/>
</dbReference>
<keyword evidence="3 5" id="KW-0808">Transferase</keyword>
<evidence type="ECO:0000259" key="4">
    <source>
        <dbReference type="Pfam" id="PF00535"/>
    </source>
</evidence>
<evidence type="ECO:0000256" key="3">
    <source>
        <dbReference type="ARBA" id="ARBA00022679"/>
    </source>
</evidence>
<evidence type="ECO:0000256" key="2">
    <source>
        <dbReference type="ARBA" id="ARBA00022676"/>
    </source>
</evidence>
<dbReference type="SUPFAM" id="SSF53448">
    <property type="entry name" value="Nucleotide-diphospho-sugar transferases"/>
    <property type="match status" value="1"/>
</dbReference>
<feature type="domain" description="Glycosyltransferase 2-like" evidence="4">
    <location>
        <begin position="13"/>
        <end position="176"/>
    </location>
</feature>
<dbReference type="Pfam" id="PF00535">
    <property type="entry name" value="Glycos_transf_2"/>
    <property type="match status" value="1"/>
</dbReference>
<comment type="similarity">
    <text evidence="1">Belongs to the glycosyltransferase 2 family.</text>
</comment>
<dbReference type="STRING" id="1307763.L21SP4_00091"/>
<dbReference type="Gene3D" id="3.90.550.10">
    <property type="entry name" value="Spore Coat Polysaccharide Biosynthesis Protein SpsA, Chain A"/>
    <property type="match status" value="1"/>
</dbReference>
<dbReference type="InterPro" id="IPR001173">
    <property type="entry name" value="Glyco_trans_2-like"/>
</dbReference>
<dbReference type="PANTHER" id="PTHR43398">
    <property type="entry name" value="DOLICHOL-PHOSPHATE MANNOSYLTRANSFERASE SUBUNIT 1"/>
    <property type="match status" value="1"/>
</dbReference>
<keyword evidence="6" id="KW-1185">Reference proteome</keyword>
<dbReference type="RefSeq" id="WP_052880816.1">
    <property type="nucleotide sequence ID" value="NZ_CP010904.1"/>
</dbReference>
<dbReference type="PATRIC" id="fig|1609981.3.peg.97"/>